<dbReference type="SUPFAM" id="SSF143422">
    <property type="entry name" value="Transposase IS200-like"/>
    <property type="match status" value="1"/>
</dbReference>
<dbReference type="Pfam" id="PF01797">
    <property type="entry name" value="Y1_Tnp"/>
    <property type="match status" value="1"/>
</dbReference>
<keyword evidence="3" id="KW-1185">Reference proteome</keyword>
<feature type="domain" description="Transposase IS200-like" evidence="1">
    <location>
        <begin position="46"/>
        <end position="77"/>
    </location>
</feature>
<name>A0ABY0QRV5_9FLAO</name>
<evidence type="ECO:0000313" key="2">
    <source>
        <dbReference type="EMBL" id="SDL67056.1"/>
    </source>
</evidence>
<dbReference type="RefSeq" id="WP_228400573.1">
    <property type="nucleotide sequence ID" value="NZ_FNHD01000004.1"/>
</dbReference>
<dbReference type="Proteomes" id="UP000199242">
    <property type="component" value="Unassembled WGS sequence"/>
</dbReference>
<sequence>MDIRTTCIEADCFYHIYNRGINGEIIFKTARNYQFFLNKIKENLIGVCDIYAYCLMPNHFHLLVKIKDEQSLKEITNFQGKDFEKGLHSSQNIFSK</sequence>
<dbReference type="PANTHER" id="PTHR34322:SF2">
    <property type="entry name" value="TRANSPOSASE IS200-LIKE DOMAIN-CONTAINING PROTEIN"/>
    <property type="match status" value="1"/>
</dbReference>
<dbReference type="Gene3D" id="3.30.70.1290">
    <property type="entry name" value="Transposase IS200-like"/>
    <property type="match status" value="1"/>
</dbReference>
<reference evidence="2 3" key="1">
    <citation type="submission" date="2016-10" db="EMBL/GenBank/DDBJ databases">
        <authorList>
            <person name="Varghese N."/>
            <person name="Submissions S."/>
        </authorList>
    </citation>
    <scope>NUCLEOTIDE SEQUENCE [LARGE SCALE GENOMIC DNA]</scope>
    <source>
        <strain evidence="2 3">CGMCC 1.10941</strain>
    </source>
</reference>
<evidence type="ECO:0000313" key="3">
    <source>
        <dbReference type="Proteomes" id="UP000199242"/>
    </source>
</evidence>
<accession>A0ABY0QRV5</accession>
<dbReference type="InterPro" id="IPR002686">
    <property type="entry name" value="Transposase_17"/>
</dbReference>
<protein>
    <submittedName>
        <fullName evidence="2">Transposase IS200 like</fullName>
    </submittedName>
</protein>
<comment type="caution">
    <text evidence="2">The sequence shown here is derived from an EMBL/GenBank/DDBJ whole genome shotgun (WGS) entry which is preliminary data.</text>
</comment>
<dbReference type="InterPro" id="IPR036515">
    <property type="entry name" value="Transposase_17_sf"/>
</dbReference>
<organism evidence="2 3">
    <name type="scientific">Chryseobacterium taihuense</name>
    <dbReference type="NCBI Taxonomy" id="1141221"/>
    <lineage>
        <taxon>Bacteria</taxon>
        <taxon>Pseudomonadati</taxon>
        <taxon>Bacteroidota</taxon>
        <taxon>Flavobacteriia</taxon>
        <taxon>Flavobacteriales</taxon>
        <taxon>Weeksellaceae</taxon>
        <taxon>Chryseobacterium group</taxon>
        <taxon>Chryseobacterium</taxon>
    </lineage>
</organism>
<dbReference type="EMBL" id="FNHD01000004">
    <property type="protein sequence ID" value="SDL67056.1"/>
    <property type="molecule type" value="Genomic_DNA"/>
</dbReference>
<evidence type="ECO:0000259" key="1">
    <source>
        <dbReference type="Pfam" id="PF01797"/>
    </source>
</evidence>
<gene>
    <name evidence="2" type="ORF">SAMN05216273_104119</name>
</gene>
<proteinExistence type="predicted"/>
<dbReference type="PANTHER" id="PTHR34322">
    <property type="entry name" value="TRANSPOSASE, Y1_TNP DOMAIN-CONTAINING"/>
    <property type="match status" value="1"/>
</dbReference>